<accession>A0ACA9QKU9</accession>
<dbReference type="EMBL" id="CAJVPW010045995">
    <property type="protein sequence ID" value="CAG8756828.1"/>
    <property type="molecule type" value="Genomic_DNA"/>
</dbReference>
<reference evidence="1" key="1">
    <citation type="submission" date="2021-06" db="EMBL/GenBank/DDBJ databases">
        <authorList>
            <person name="Kallberg Y."/>
            <person name="Tangrot J."/>
            <person name="Rosling A."/>
        </authorList>
    </citation>
    <scope>NUCLEOTIDE SEQUENCE</scope>
    <source>
        <strain evidence="1">28 12/20/2015</strain>
    </source>
</reference>
<keyword evidence="2" id="KW-1185">Reference proteome</keyword>
<name>A0ACA9QKU9_9GLOM</name>
<gene>
    <name evidence="1" type="ORF">SPELUC_LOCUS14859</name>
</gene>
<evidence type="ECO:0000313" key="1">
    <source>
        <dbReference type="EMBL" id="CAG8756828.1"/>
    </source>
</evidence>
<dbReference type="Proteomes" id="UP000789366">
    <property type="component" value="Unassembled WGS sequence"/>
</dbReference>
<protein>
    <submittedName>
        <fullName evidence="1">601_t:CDS:1</fullName>
    </submittedName>
</protein>
<evidence type="ECO:0000313" key="2">
    <source>
        <dbReference type="Proteomes" id="UP000789366"/>
    </source>
</evidence>
<comment type="caution">
    <text evidence="1">The sequence shown here is derived from an EMBL/GenBank/DDBJ whole genome shotgun (WGS) entry which is preliminary data.</text>
</comment>
<feature type="non-terminal residue" evidence="1">
    <location>
        <position position="94"/>
    </location>
</feature>
<organism evidence="1 2">
    <name type="scientific">Cetraspora pellucida</name>
    <dbReference type="NCBI Taxonomy" id="1433469"/>
    <lineage>
        <taxon>Eukaryota</taxon>
        <taxon>Fungi</taxon>
        <taxon>Fungi incertae sedis</taxon>
        <taxon>Mucoromycota</taxon>
        <taxon>Glomeromycotina</taxon>
        <taxon>Glomeromycetes</taxon>
        <taxon>Diversisporales</taxon>
        <taxon>Gigasporaceae</taxon>
        <taxon>Cetraspora</taxon>
    </lineage>
</organism>
<proteinExistence type="predicted"/>
<sequence length="94" mass="11126">MSQQLDFLAQKGQLEEIIVAAGHQLVFYSKFHCELNYIENFWVQPKDIAGHIVIIHRKDCKELLCYVLILSCSQLFTDMQGRHFAIWMHIKKFE</sequence>